<dbReference type="EMBL" id="LVVM01000352">
    <property type="protein sequence ID" value="OJA20841.1"/>
    <property type="molecule type" value="Genomic_DNA"/>
</dbReference>
<proteinExistence type="predicted"/>
<protein>
    <submittedName>
        <fullName evidence="1">Uncharacterized protein</fullName>
    </submittedName>
</protein>
<dbReference type="Proteomes" id="UP000183567">
    <property type="component" value="Unassembled WGS sequence"/>
</dbReference>
<dbReference type="AlphaFoldDB" id="A0A1J8R5B9"/>
<gene>
    <name evidence="1" type="ORF">AZE42_02502</name>
</gene>
<evidence type="ECO:0000313" key="2">
    <source>
        <dbReference type="Proteomes" id="UP000183567"/>
    </source>
</evidence>
<name>A0A1J8R5B9_9AGAM</name>
<accession>A0A1J8R5B9</accession>
<sequence length="133" mass="14834">MCQRSLMGYGSNPEAADWCQWGWIIGQTTTFDVLAESTSFVSRAPAILNNMNVPVHILKDAVIAQYSTYEKFRHRVLSTMWELEEAKRCNAEKGVLGRVESQFDRLEGLAIARGLTDEDLGMIDGKDSSDSQG</sequence>
<comment type="caution">
    <text evidence="1">The sequence shown here is derived from an EMBL/GenBank/DDBJ whole genome shotgun (WGS) entry which is preliminary data.</text>
</comment>
<reference evidence="1 2" key="1">
    <citation type="submission" date="2016-03" db="EMBL/GenBank/DDBJ databases">
        <title>Comparative genomics of the ectomycorrhizal sister species Rhizopogon vinicolor and Rhizopogon vesiculosus (Basidiomycota: Boletales) reveals a divergence of the mating type B locus.</title>
        <authorList>
            <person name="Mujic A.B."/>
            <person name="Kuo A."/>
            <person name="Tritt A."/>
            <person name="Lipzen A."/>
            <person name="Chen C."/>
            <person name="Johnson J."/>
            <person name="Sharma A."/>
            <person name="Barry K."/>
            <person name="Grigoriev I.V."/>
            <person name="Spatafora J.W."/>
        </authorList>
    </citation>
    <scope>NUCLEOTIDE SEQUENCE [LARGE SCALE GENOMIC DNA]</scope>
    <source>
        <strain evidence="1 2">AM-OR11-056</strain>
    </source>
</reference>
<evidence type="ECO:0000313" key="1">
    <source>
        <dbReference type="EMBL" id="OJA20841.1"/>
    </source>
</evidence>
<dbReference type="OrthoDB" id="2692562at2759"/>
<keyword evidence="2" id="KW-1185">Reference proteome</keyword>
<organism evidence="1 2">
    <name type="scientific">Rhizopogon vesiculosus</name>
    <dbReference type="NCBI Taxonomy" id="180088"/>
    <lineage>
        <taxon>Eukaryota</taxon>
        <taxon>Fungi</taxon>
        <taxon>Dikarya</taxon>
        <taxon>Basidiomycota</taxon>
        <taxon>Agaricomycotina</taxon>
        <taxon>Agaricomycetes</taxon>
        <taxon>Agaricomycetidae</taxon>
        <taxon>Boletales</taxon>
        <taxon>Suillineae</taxon>
        <taxon>Rhizopogonaceae</taxon>
        <taxon>Rhizopogon</taxon>
    </lineage>
</organism>